<accession>A0A975T6D6</accession>
<evidence type="ECO:0000313" key="2">
    <source>
        <dbReference type="Proteomes" id="UP000683511"/>
    </source>
</evidence>
<evidence type="ECO:0000313" key="1">
    <source>
        <dbReference type="EMBL" id="QXE22915.1"/>
    </source>
</evidence>
<keyword evidence="2" id="KW-1185">Reference proteome</keyword>
<dbReference type="AlphaFoldDB" id="A0A975T6D6"/>
<proteinExistence type="predicted"/>
<name>A0A975T6D6_9NOST</name>
<dbReference type="Proteomes" id="UP000683511">
    <property type="component" value="Chromosome"/>
</dbReference>
<gene>
    <name evidence="1" type="ORF">B6N60_01602</name>
</gene>
<dbReference type="RefSeq" id="WP_190601577.1">
    <property type="nucleotide sequence ID" value="NZ_CP021056.1"/>
</dbReference>
<reference evidence="1" key="1">
    <citation type="submission" date="2017-04" db="EMBL/GenBank/DDBJ databases">
        <title>Genome deletions in a multicellular cyanobacterial endosymbiont for morphological adaptation in marine diatoms.</title>
        <authorList>
            <person name="Wang Y."/>
            <person name="Gao H."/>
            <person name="Li R."/>
            <person name="Xu X."/>
        </authorList>
    </citation>
    <scope>NUCLEOTIDE SEQUENCE</scope>
    <source>
        <strain evidence="1">FACHB 800</strain>
    </source>
</reference>
<sequence length="205" mass="23125">MLNVRVAQFISLPLLSCLLGGVTLLTYTSPGQAQTAETGFEFAQTQNFERYFVYVDTDDPTILERVRLVESGAYIRPYNGRNVIQSGVFNRETNAVERVRDLEAYGVGGARVVSFTNGEEISPSNNRRRNIKAYYVVIPSDGKNLTVMAERVRRIIDQSSNVMIRSQPLGAHLAIGPFNERLDAEQWNNYIRKSGYGNARVYYGR</sequence>
<organism evidence="1 2">
    <name type="scientific">Richelia sinica FACHB-800</name>
    <dbReference type="NCBI Taxonomy" id="1357546"/>
    <lineage>
        <taxon>Bacteria</taxon>
        <taxon>Bacillati</taxon>
        <taxon>Cyanobacteriota</taxon>
        <taxon>Cyanophyceae</taxon>
        <taxon>Nostocales</taxon>
        <taxon>Nostocaceae</taxon>
        <taxon>Richelia</taxon>
    </lineage>
</organism>
<protein>
    <submittedName>
        <fullName evidence="1">Uncharacterized protein</fullName>
    </submittedName>
</protein>
<dbReference type="EMBL" id="CP021056">
    <property type="protein sequence ID" value="QXE22915.1"/>
    <property type="molecule type" value="Genomic_DNA"/>
</dbReference>
<dbReference type="KEGG" id="rsin:B6N60_01602"/>